<reference evidence="12" key="1">
    <citation type="journal article" date="2023" name="Mol. Biol. Evol.">
        <title>Third-Generation Sequencing Reveals the Adaptive Role of the Epigenome in Three Deep-Sea Polychaetes.</title>
        <authorList>
            <person name="Perez M."/>
            <person name="Aroh O."/>
            <person name="Sun Y."/>
            <person name="Lan Y."/>
            <person name="Juniper S.K."/>
            <person name="Young C.R."/>
            <person name="Angers B."/>
            <person name="Qian P.Y."/>
        </authorList>
    </citation>
    <scope>NUCLEOTIDE SEQUENCE</scope>
    <source>
        <strain evidence="12">P08H-3</strain>
    </source>
</reference>
<dbReference type="PROSITE" id="PS00010">
    <property type="entry name" value="ASX_HYDROXYL"/>
    <property type="match status" value="1"/>
</dbReference>
<dbReference type="SMART" id="SM00181">
    <property type="entry name" value="EGF"/>
    <property type="match status" value="1"/>
</dbReference>
<dbReference type="Gene3D" id="2.10.25.10">
    <property type="entry name" value="Laminin"/>
    <property type="match status" value="1"/>
</dbReference>
<dbReference type="Gene3D" id="2.10.70.10">
    <property type="entry name" value="Complement Module, domain 1"/>
    <property type="match status" value="1"/>
</dbReference>
<organism evidence="12 13">
    <name type="scientific">Paralvinella palmiformis</name>
    <dbReference type="NCBI Taxonomy" id="53620"/>
    <lineage>
        <taxon>Eukaryota</taxon>
        <taxon>Metazoa</taxon>
        <taxon>Spiralia</taxon>
        <taxon>Lophotrochozoa</taxon>
        <taxon>Annelida</taxon>
        <taxon>Polychaeta</taxon>
        <taxon>Sedentaria</taxon>
        <taxon>Canalipalpata</taxon>
        <taxon>Terebellida</taxon>
        <taxon>Terebelliformia</taxon>
        <taxon>Alvinellidae</taxon>
        <taxon>Paralvinella</taxon>
    </lineage>
</organism>
<dbReference type="InterPro" id="IPR001304">
    <property type="entry name" value="C-type_lectin-like"/>
</dbReference>
<comment type="caution">
    <text evidence="12">The sequence shown here is derived from an EMBL/GenBank/DDBJ whole genome shotgun (WGS) entry which is preliminary data.</text>
</comment>
<dbReference type="SUPFAM" id="SSF56436">
    <property type="entry name" value="C-type lectin-like"/>
    <property type="match status" value="1"/>
</dbReference>
<keyword evidence="8" id="KW-1133">Transmembrane helix</keyword>
<evidence type="ECO:0000256" key="8">
    <source>
        <dbReference type="SAM" id="Phobius"/>
    </source>
</evidence>
<keyword evidence="2" id="KW-0732">Signal</keyword>
<accession>A0AAD9JG40</accession>
<dbReference type="PROSITE" id="PS00022">
    <property type="entry name" value="EGF_1"/>
    <property type="match status" value="1"/>
</dbReference>
<dbReference type="InterPro" id="IPR016186">
    <property type="entry name" value="C-type_lectin-like/link_sf"/>
</dbReference>
<evidence type="ECO:0000259" key="11">
    <source>
        <dbReference type="PROSITE" id="PS50923"/>
    </source>
</evidence>
<keyword evidence="13" id="KW-1185">Reference proteome</keyword>
<dbReference type="CDD" id="cd00037">
    <property type="entry name" value="CLECT"/>
    <property type="match status" value="1"/>
</dbReference>
<evidence type="ECO:0000259" key="9">
    <source>
        <dbReference type="PROSITE" id="PS50026"/>
    </source>
</evidence>
<dbReference type="EMBL" id="JAODUP010000351">
    <property type="protein sequence ID" value="KAK2151790.1"/>
    <property type="molecule type" value="Genomic_DNA"/>
</dbReference>
<dbReference type="SMART" id="SM00179">
    <property type="entry name" value="EGF_CA"/>
    <property type="match status" value="1"/>
</dbReference>
<dbReference type="FunFam" id="2.10.25.10:FF:000122">
    <property type="entry name" value="Protein crumbs homolog 2"/>
    <property type="match status" value="1"/>
</dbReference>
<feature type="domain" description="C-type lectin" evidence="10">
    <location>
        <begin position="94"/>
        <end position="218"/>
    </location>
</feature>
<dbReference type="InterPro" id="IPR000436">
    <property type="entry name" value="Sushi_SCR_CCP_dom"/>
</dbReference>
<dbReference type="GO" id="GO:0005509">
    <property type="term" value="F:calcium ion binding"/>
    <property type="evidence" value="ECO:0007669"/>
    <property type="project" value="InterPro"/>
</dbReference>
<feature type="disulfide bond" evidence="6">
    <location>
        <begin position="279"/>
        <end position="288"/>
    </location>
</feature>
<dbReference type="PANTHER" id="PTHR22803">
    <property type="entry name" value="MANNOSE, PHOSPHOLIPASE, LECTIN RECEPTOR RELATED"/>
    <property type="match status" value="1"/>
</dbReference>
<dbReference type="PROSITE" id="PS50041">
    <property type="entry name" value="C_TYPE_LECTIN_2"/>
    <property type="match status" value="1"/>
</dbReference>
<dbReference type="CDD" id="cd00054">
    <property type="entry name" value="EGF_CA"/>
    <property type="match status" value="1"/>
</dbReference>
<sequence>MVLIVVVAVGSSGESSVGGSGGRSVGGSGGSSVFLIVVLVVVVVVMVVVMTVVLMIVVVCNVGCSSGNIVGGISGGGRVGGSSGDGCPAFWIKINKLCYRLVSSLGIDTLGFPTVYHARVTCKQYGGDLAYISNMENENMIFAIMRNMSMDSVPRKVYIGLVDTRKMRQFVWLNGQSLTYNDWAEGEPGDKEEECVVIKSPYRTWLSPEETEWHDYPCCQQANIQYALCYRDLYSSDDKLTPEEDILDNMCNTVDECKSNPCYHGGTCHDYVDSYTCSCRYGYDGSHCERAITCPLPNLEGANLGEIVDNIEEGHNYDVGSVMTIMCDDGLHFLGGTKSSSSRKYNCTENGWIELEEVEYKCDKGMIFVDGEHIKMATCDITGNWTPPLFECIEKRPLQKEIRLQRPVEAVGGAVLGVFGLTFLVAEDAEHMMRQMLVMQSFPQQELTQGRMWRNYWQLHQCRVLEGLEEVEESVKRHLYGYE</sequence>
<dbReference type="Proteomes" id="UP001208570">
    <property type="component" value="Unassembled WGS sequence"/>
</dbReference>
<name>A0AAD9JG40_9ANNE</name>
<comment type="caution">
    <text evidence="6">Lacks conserved residue(s) required for the propagation of feature annotation.</text>
</comment>
<dbReference type="InterPro" id="IPR000742">
    <property type="entry name" value="EGF"/>
</dbReference>
<dbReference type="InterPro" id="IPR035976">
    <property type="entry name" value="Sushi/SCR/CCP_sf"/>
</dbReference>
<dbReference type="Pfam" id="PF00059">
    <property type="entry name" value="Lectin_C"/>
    <property type="match status" value="1"/>
</dbReference>
<dbReference type="Pfam" id="PF00008">
    <property type="entry name" value="EGF"/>
    <property type="match status" value="1"/>
</dbReference>
<evidence type="ECO:0000256" key="4">
    <source>
        <dbReference type="ARBA" id="ARBA00023157"/>
    </source>
</evidence>
<dbReference type="PRINTS" id="PR00010">
    <property type="entry name" value="EGFBLOOD"/>
</dbReference>
<dbReference type="SMART" id="SM00034">
    <property type="entry name" value="CLECT"/>
    <property type="match status" value="1"/>
</dbReference>
<keyword evidence="8" id="KW-0812">Transmembrane</keyword>
<keyword evidence="4 6" id="KW-1015">Disulfide bond</keyword>
<protein>
    <submittedName>
        <fullName evidence="12">Uncharacterized protein</fullName>
    </submittedName>
</protein>
<keyword evidence="3" id="KW-0677">Repeat</keyword>
<dbReference type="SUPFAM" id="SSF57535">
    <property type="entry name" value="Complement control module/SCR domain"/>
    <property type="match status" value="1"/>
</dbReference>
<dbReference type="InterPro" id="IPR001881">
    <property type="entry name" value="EGF-like_Ca-bd_dom"/>
</dbReference>
<evidence type="ECO:0000256" key="7">
    <source>
        <dbReference type="PROSITE-ProRule" id="PRU00302"/>
    </source>
</evidence>
<evidence type="ECO:0000259" key="10">
    <source>
        <dbReference type="PROSITE" id="PS50041"/>
    </source>
</evidence>
<dbReference type="AlphaFoldDB" id="A0AAD9JG40"/>
<dbReference type="InterPro" id="IPR050111">
    <property type="entry name" value="C-type_lectin/snaclec_domain"/>
</dbReference>
<evidence type="ECO:0000256" key="2">
    <source>
        <dbReference type="ARBA" id="ARBA00022729"/>
    </source>
</evidence>
<dbReference type="PROSITE" id="PS50923">
    <property type="entry name" value="SUSHI"/>
    <property type="match status" value="1"/>
</dbReference>
<gene>
    <name evidence="12" type="ORF">LSH36_351g03012</name>
</gene>
<feature type="transmembrane region" description="Helical" evidence="8">
    <location>
        <begin position="33"/>
        <end position="59"/>
    </location>
</feature>
<evidence type="ECO:0000313" key="13">
    <source>
        <dbReference type="Proteomes" id="UP001208570"/>
    </source>
</evidence>
<dbReference type="PROSITE" id="PS01186">
    <property type="entry name" value="EGF_2"/>
    <property type="match status" value="1"/>
</dbReference>
<evidence type="ECO:0000256" key="6">
    <source>
        <dbReference type="PROSITE-ProRule" id="PRU00076"/>
    </source>
</evidence>
<evidence type="ECO:0000313" key="12">
    <source>
        <dbReference type="EMBL" id="KAK2151790.1"/>
    </source>
</evidence>
<evidence type="ECO:0000256" key="1">
    <source>
        <dbReference type="ARBA" id="ARBA00022536"/>
    </source>
</evidence>
<keyword evidence="7" id="KW-0768">Sushi</keyword>
<evidence type="ECO:0000256" key="3">
    <source>
        <dbReference type="ARBA" id="ARBA00022737"/>
    </source>
</evidence>
<keyword evidence="1 6" id="KW-0245">EGF-like domain</keyword>
<proteinExistence type="predicted"/>
<keyword evidence="8" id="KW-0472">Membrane</keyword>
<dbReference type="Gene3D" id="3.10.100.10">
    <property type="entry name" value="Mannose-Binding Protein A, subunit A"/>
    <property type="match status" value="1"/>
</dbReference>
<keyword evidence="5" id="KW-0325">Glycoprotein</keyword>
<dbReference type="PROSITE" id="PS50026">
    <property type="entry name" value="EGF_3"/>
    <property type="match status" value="1"/>
</dbReference>
<evidence type="ECO:0000256" key="5">
    <source>
        <dbReference type="ARBA" id="ARBA00023180"/>
    </source>
</evidence>
<dbReference type="InterPro" id="IPR000152">
    <property type="entry name" value="EGF-type_Asp/Asn_hydroxyl_site"/>
</dbReference>
<dbReference type="InterPro" id="IPR016187">
    <property type="entry name" value="CTDL_fold"/>
</dbReference>
<feature type="domain" description="Sushi" evidence="11">
    <location>
        <begin position="325"/>
        <end position="394"/>
    </location>
</feature>
<dbReference type="SUPFAM" id="SSF57196">
    <property type="entry name" value="EGF/Laminin"/>
    <property type="match status" value="1"/>
</dbReference>
<feature type="domain" description="EGF-like" evidence="9">
    <location>
        <begin position="253"/>
        <end position="289"/>
    </location>
</feature>